<feature type="transmembrane region" description="Helical" evidence="1">
    <location>
        <begin position="38"/>
        <end position="56"/>
    </location>
</feature>
<evidence type="ECO:0000313" key="3">
    <source>
        <dbReference type="EMBL" id="OGE00165.1"/>
    </source>
</evidence>
<comment type="caution">
    <text evidence="3">The sequence shown here is derived from an EMBL/GenBank/DDBJ whole genome shotgun (WGS) entry which is preliminary data.</text>
</comment>
<evidence type="ECO:0000259" key="2">
    <source>
        <dbReference type="Pfam" id="PF13399"/>
    </source>
</evidence>
<dbReference type="AlphaFoldDB" id="A0A1F5H7Z8"/>
<keyword evidence="1" id="KW-1133">Transmembrane helix</keyword>
<proteinExistence type="predicted"/>
<protein>
    <recommendedName>
        <fullName evidence="2">LytR/CpsA/Psr regulator C-terminal domain-containing protein</fullName>
    </recommendedName>
</protein>
<dbReference type="Proteomes" id="UP000177039">
    <property type="component" value="Unassembled WGS sequence"/>
</dbReference>
<organism evidence="3 4">
    <name type="scientific">Candidatus Curtissbacteria bacterium RIFCSPLOWO2_01_FULL_42_50</name>
    <dbReference type="NCBI Taxonomy" id="1797730"/>
    <lineage>
        <taxon>Bacteria</taxon>
        <taxon>Candidatus Curtissiibacteriota</taxon>
    </lineage>
</organism>
<gene>
    <name evidence="3" type="ORF">A3B54_02060</name>
</gene>
<accession>A0A1F5H7Z8</accession>
<name>A0A1F5H7Z8_9BACT</name>
<keyword evidence="1" id="KW-0812">Transmembrane</keyword>
<reference evidence="3 4" key="1">
    <citation type="journal article" date="2016" name="Nat. Commun.">
        <title>Thousands of microbial genomes shed light on interconnected biogeochemical processes in an aquifer system.</title>
        <authorList>
            <person name="Anantharaman K."/>
            <person name="Brown C.T."/>
            <person name="Hug L.A."/>
            <person name="Sharon I."/>
            <person name="Castelle C.J."/>
            <person name="Probst A.J."/>
            <person name="Thomas B.C."/>
            <person name="Singh A."/>
            <person name="Wilkins M.J."/>
            <person name="Karaoz U."/>
            <person name="Brodie E.L."/>
            <person name="Williams K.H."/>
            <person name="Hubbard S.S."/>
            <person name="Banfield J.F."/>
        </authorList>
    </citation>
    <scope>NUCLEOTIDE SEQUENCE [LARGE SCALE GENOMIC DNA]</scope>
</reference>
<dbReference type="InterPro" id="IPR027381">
    <property type="entry name" value="LytR/CpsA/Psr_C"/>
</dbReference>
<dbReference type="Pfam" id="PF13399">
    <property type="entry name" value="LytR_C"/>
    <property type="match status" value="1"/>
</dbReference>
<keyword evidence="1" id="KW-0472">Membrane</keyword>
<sequence length="346" mass="38860">MRDFFAGQDKLNTKKMTDYPATRSSWKKHQVQKKWRDLLAAFIVIVLIFAVLSGFIKSLSFKKYLDKSGWDGKGSFVLALSTSQPSVFIYQKDPKRMIFLTVNDNFYLPSGQINKPIVKISSVVEEKDGIKFAKILTLSFGAKIENYVIYKDKQNINEKEAQKMFKNFASPLTPFLILARPKSFNVQETNITRLDALRLWWQVKGLSINQLNLVDLSSYGEEIVFGDSQKVLGVDEVSLNRVIAKYLETPEIMRKNFKVTIRNASGSSSAAKLATDFVTSVGFDVVRVESQGDRRESSVILSGDGGKDSVYLSKLFNCDIVSQAGEENAGLATVVVGADFARKYFE</sequence>
<evidence type="ECO:0000313" key="4">
    <source>
        <dbReference type="Proteomes" id="UP000177039"/>
    </source>
</evidence>
<evidence type="ECO:0000256" key="1">
    <source>
        <dbReference type="SAM" id="Phobius"/>
    </source>
</evidence>
<feature type="domain" description="LytR/CpsA/Psr regulator C-terminal" evidence="2">
    <location>
        <begin position="257"/>
        <end position="340"/>
    </location>
</feature>
<dbReference type="EMBL" id="MFBT01000005">
    <property type="protein sequence ID" value="OGE00165.1"/>
    <property type="molecule type" value="Genomic_DNA"/>
</dbReference>